<dbReference type="WBParaSite" id="TCLT_0000829501-mRNA-1">
    <property type="protein sequence ID" value="TCLT_0000829501-mRNA-1"/>
    <property type="gene ID" value="TCLT_0000829501"/>
</dbReference>
<reference evidence="13 14" key="2">
    <citation type="submission" date="2018-11" db="EMBL/GenBank/DDBJ databases">
        <authorList>
            <consortium name="Pathogen Informatics"/>
        </authorList>
    </citation>
    <scope>NUCLEOTIDE SEQUENCE [LARGE SCALE GENOMIC DNA]</scope>
</reference>
<dbReference type="Proteomes" id="UP000276776">
    <property type="component" value="Unassembled WGS sequence"/>
</dbReference>
<dbReference type="InterPro" id="IPR050341">
    <property type="entry name" value="PP1_catalytic_subunit"/>
</dbReference>
<comment type="catalytic activity">
    <reaction evidence="8">
        <text>O-phospho-L-seryl-[protein] + H2O = L-seryl-[protein] + phosphate</text>
        <dbReference type="Rhea" id="RHEA:20629"/>
        <dbReference type="Rhea" id="RHEA-COMP:9863"/>
        <dbReference type="Rhea" id="RHEA-COMP:11604"/>
        <dbReference type="ChEBI" id="CHEBI:15377"/>
        <dbReference type="ChEBI" id="CHEBI:29999"/>
        <dbReference type="ChEBI" id="CHEBI:43474"/>
        <dbReference type="ChEBI" id="CHEBI:83421"/>
        <dbReference type="EC" id="3.1.3.16"/>
    </reaction>
</comment>
<evidence type="ECO:0000256" key="9">
    <source>
        <dbReference type="ARBA" id="ARBA00048336"/>
    </source>
</evidence>
<evidence type="ECO:0000313" key="15">
    <source>
        <dbReference type="WBParaSite" id="TCLT_0000829501-mRNA-1"/>
    </source>
</evidence>
<protein>
    <recommendedName>
        <fullName evidence="11">Serine/threonine-protein phosphatase</fullName>
        <ecNumber evidence="11">3.1.3.16</ecNumber>
    </recommendedName>
</protein>
<comment type="similarity">
    <text evidence="2 11">Belongs to the PPP phosphatase family.</text>
</comment>
<comment type="function">
    <text evidence="10">Probable phosphatase which plays a redundant role with gsp-4 in spermatogenesis by regulating sister chromatid segregation during meiosis. In addition, involved in sperm motility by controlling the dynamic disassembly of major sperm proteins (MSP) in the spermatozoan pseudopodium.</text>
</comment>
<dbReference type="EC" id="3.1.3.16" evidence="11"/>
<proteinExistence type="inferred from homology"/>
<feature type="domain" description="Serine/threonine specific protein phosphatases" evidence="12">
    <location>
        <begin position="121"/>
        <end position="126"/>
    </location>
</feature>
<evidence type="ECO:0000256" key="6">
    <source>
        <dbReference type="ARBA" id="ARBA00023211"/>
    </source>
</evidence>
<dbReference type="Pfam" id="PF00149">
    <property type="entry name" value="Metallophos"/>
    <property type="match status" value="1"/>
</dbReference>
<evidence type="ECO:0000313" key="14">
    <source>
        <dbReference type="Proteomes" id="UP000276776"/>
    </source>
</evidence>
<dbReference type="GO" id="GO:0005634">
    <property type="term" value="C:nucleus"/>
    <property type="evidence" value="ECO:0007669"/>
    <property type="project" value="TreeGrafter"/>
</dbReference>
<name>A0A0N5D5L0_THECL</name>
<reference evidence="15" key="1">
    <citation type="submission" date="2017-02" db="UniProtKB">
        <authorList>
            <consortium name="WormBaseParasite"/>
        </authorList>
    </citation>
    <scope>IDENTIFICATION</scope>
</reference>
<evidence type="ECO:0000256" key="7">
    <source>
        <dbReference type="ARBA" id="ARBA00037818"/>
    </source>
</evidence>
<dbReference type="GO" id="GO:0005737">
    <property type="term" value="C:cytoplasm"/>
    <property type="evidence" value="ECO:0007669"/>
    <property type="project" value="TreeGrafter"/>
</dbReference>
<evidence type="ECO:0000256" key="11">
    <source>
        <dbReference type="RuleBase" id="RU004273"/>
    </source>
</evidence>
<dbReference type="SMART" id="SM00156">
    <property type="entry name" value="PP2Ac"/>
    <property type="match status" value="1"/>
</dbReference>
<dbReference type="GO" id="GO:0018991">
    <property type="term" value="P:egg-laying behavior"/>
    <property type="evidence" value="ECO:0007669"/>
    <property type="project" value="UniProtKB-ARBA"/>
</dbReference>
<comment type="subcellular location">
    <subcellularLocation>
        <location evidence="7">Cell projection</location>
        <location evidence="7">Pseudopodium</location>
    </subcellularLocation>
</comment>
<keyword evidence="3" id="KW-0479">Metal-binding</keyword>
<evidence type="ECO:0000256" key="3">
    <source>
        <dbReference type="ARBA" id="ARBA00022723"/>
    </source>
</evidence>
<comment type="cofactor">
    <cofactor evidence="1">
        <name>Mn(2+)</name>
        <dbReference type="ChEBI" id="CHEBI:29035"/>
    </cofactor>
</comment>
<keyword evidence="6" id="KW-0464">Manganese</keyword>
<dbReference type="PRINTS" id="PR00114">
    <property type="entry name" value="STPHPHTASE"/>
</dbReference>
<organism evidence="15">
    <name type="scientific">Thelazia callipaeda</name>
    <name type="common">Oriental eyeworm</name>
    <name type="synonym">Parasitic nematode</name>
    <dbReference type="NCBI Taxonomy" id="103827"/>
    <lineage>
        <taxon>Eukaryota</taxon>
        <taxon>Metazoa</taxon>
        <taxon>Ecdysozoa</taxon>
        <taxon>Nematoda</taxon>
        <taxon>Chromadorea</taxon>
        <taxon>Rhabditida</taxon>
        <taxon>Spirurina</taxon>
        <taxon>Spiruromorpha</taxon>
        <taxon>Thelazioidea</taxon>
        <taxon>Thelaziidae</taxon>
        <taxon>Thelazia</taxon>
    </lineage>
</organism>
<dbReference type="STRING" id="103827.A0A0N5D5L0"/>
<dbReference type="GO" id="GO:0097723">
    <property type="term" value="P:amoeboid sperm motility"/>
    <property type="evidence" value="ECO:0007669"/>
    <property type="project" value="UniProtKB-ARBA"/>
</dbReference>
<dbReference type="GO" id="GO:0000785">
    <property type="term" value="C:chromatin"/>
    <property type="evidence" value="ECO:0007669"/>
    <property type="project" value="UniProtKB-ARBA"/>
</dbReference>
<evidence type="ECO:0000313" key="13">
    <source>
        <dbReference type="EMBL" id="VDN05828.1"/>
    </source>
</evidence>
<dbReference type="SUPFAM" id="SSF56300">
    <property type="entry name" value="Metallo-dependent phosphatases"/>
    <property type="match status" value="1"/>
</dbReference>
<dbReference type="GO" id="GO:0031272">
    <property type="term" value="P:regulation of pseudopodium assembly"/>
    <property type="evidence" value="ECO:0007669"/>
    <property type="project" value="UniProtKB-ARBA"/>
</dbReference>
<evidence type="ECO:0000259" key="12">
    <source>
        <dbReference type="PROSITE" id="PS00125"/>
    </source>
</evidence>
<dbReference type="InterPro" id="IPR029052">
    <property type="entry name" value="Metallo-depent_PP-like"/>
</dbReference>
<evidence type="ECO:0000256" key="5">
    <source>
        <dbReference type="ARBA" id="ARBA00022912"/>
    </source>
</evidence>
<accession>A0A0N5D5L0</accession>
<keyword evidence="5" id="KW-0904">Protein phosphatase</keyword>
<dbReference type="GO" id="GO:0004722">
    <property type="term" value="F:protein serine/threonine phosphatase activity"/>
    <property type="evidence" value="ECO:0007669"/>
    <property type="project" value="UniProtKB-EC"/>
</dbReference>
<comment type="catalytic activity">
    <reaction evidence="9 11">
        <text>O-phospho-L-threonyl-[protein] + H2O = L-threonyl-[protein] + phosphate</text>
        <dbReference type="Rhea" id="RHEA:47004"/>
        <dbReference type="Rhea" id="RHEA-COMP:11060"/>
        <dbReference type="Rhea" id="RHEA-COMP:11605"/>
        <dbReference type="ChEBI" id="CHEBI:15377"/>
        <dbReference type="ChEBI" id="CHEBI:30013"/>
        <dbReference type="ChEBI" id="CHEBI:43474"/>
        <dbReference type="ChEBI" id="CHEBI:61977"/>
        <dbReference type="EC" id="3.1.3.16"/>
    </reaction>
</comment>
<evidence type="ECO:0000256" key="1">
    <source>
        <dbReference type="ARBA" id="ARBA00001936"/>
    </source>
</evidence>
<dbReference type="AlphaFoldDB" id="A0A0N5D5L0"/>
<dbReference type="FunFam" id="3.60.21.10:FF:000026">
    <property type="entry name" value="Serine/threonine-protein phosphatase"/>
    <property type="match status" value="1"/>
</dbReference>
<dbReference type="OrthoDB" id="1930084at2759"/>
<evidence type="ECO:0000256" key="8">
    <source>
        <dbReference type="ARBA" id="ARBA00047761"/>
    </source>
</evidence>
<dbReference type="InterPro" id="IPR004843">
    <property type="entry name" value="Calcineurin-like_PHP"/>
</dbReference>
<dbReference type="PANTHER" id="PTHR11668:SF300">
    <property type="entry name" value="SERINE_THREONINE-PROTEIN PHOSPHATASE"/>
    <property type="match status" value="1"/>
</dbReference>
<dbReference type="GO" id="GO:0046872">
    <property type="term" value="F:metal ion binding"/>
    <property type="evidence" value="ECO:0007669"/>
    <property type="project" value="UniProtKB-KW"/>
</dbReference>
<evidence type="ECO:0000256" key="4">
    <source>
        <dbReference type="ARBA" id="ARBA00022801"/>
    </source>
</evidence>
<dbReference type="PANTHER" id="PTHR11668">
    <property type="entry name" value="SERINE/THREONINE PROTEIN PHOSPHATASE"/>
    <property type="match status" value="1"/>
</dbReference>
<sequence length="349" mass="40519">MFSSKHVKPKELVKDVMKRLEKNGASETTLHESEIIEICYRSREQLMCDESVLDLQVPITVVGDVHGQFQDLMGVFELNGHPSKKKYLFLGDYVDRGQYSIATIVLLLCYKLLYPKNVYLLRGNHETRLINRVYGFYDECTKQYSTKLWMLFQTVFDCLPLCARISERIFCMHGGISPEIKRWETLKKLRRPTEIPDFGVLCDLVWADPSKNVYGFSENPRGVSCIFGENAVYEFCQNMKIDMVVRAHQVVQDGYEFFANRRLITIFSAPFYCGRFNNAAAMMSVDDDMRCQFYIRRPKDHAWSKKIPKSSMRALNEFSDLTIAETVSVKYFIKDLAEENVRKGKNNPS</sequence>
<dbReference type="InterPro" id="IPR006186">
    <property type="entry name" value="Ser/Thr-sp_prot-phosphatase"/>
</dbReference>
<gene>
    <name evidence="13" type="ORF">TCLT_LOCUS8284</name>
</gene>
<keyword evidence="4 11" id="KW-0378">Hydrolase</keyword>
<dbReference type="EMBL" id="UYYF01004609">
    <property type="protein sequence ID" value="VDN05828.1"/>
    <property type="molecule type" value="Genomic_DNA"/>
</dbReference>
<dbReference type="Gene3D" id="3.60.21.10">
    <property type="match status" value="1"/>
</dbReference>
<evidence type="ECO:0000256" key="2">
    <source>
        <dbReference type="ARBA" id="ARBA00008294"/>
    </source>
</evidence>
<keyword evidence="14" id="KW-1185">Reference proteome</keyword>
<dbReference type="OMA" id="NCFACMP"/>
<evidence type="ECO:0000256" key="10">
    <source>
        <dbReference type="ARBA" id="ARBA00054219"/>
    </source>
</evidence>
<dbReference type="GO" id="GO:0007060">
    <property type="term" value="P:male meiosis chromosome segregation"/>
    <property type="evidence" value="ECO:0007669"/>
    <property type="project" value="UniProtKB-ARBA"/>
</dbReference>
<dbReference type="PROSITE" id="PS00125">
    <property type="entry name" value="SER_THR_PHOSPHATASE"/>
    <property type="match status" value="1"/>
</dbReference>
<dbReference type="GO" id="GO:0031143">
    <property type="term" value="C:pseudopodium"/>
    <property type="evidence" value="ECO:0007669"/>
    <property type="project" value="UniProtKB-SubCell"/>
</dbReference>